<keyword evidence="6" id="KW-1185">Reference proteome</keyword>
<evidence type="ECO:0000256" key="3">
    <source>
        <dbReference type="PROSITE-ProRule" id="PRU00023"/>
    </source>
</evidence>
<dbReference type="PANTHER" id="PTHR24180">
    <property type="entry name" value="CYCLIN-DEPENDENT KINASE INHIBITOR 2C-RELATED"/>
    <property type="match status" value="1"/>
</dbReference>
<dbReference type="PROSITE" id="PS50297">
    <property type="entry name" value="ANK_REP_REGION"/>
    <property type="match status" value="1"/>
</dbReference>
<feature type="compositionally biased region" description="Polar residues" evidence="4">
    <location>
        <begin position="300"/>
        <end position="313"/>
    </location>
</feature>
<dbReference type="InterPro" id="IPR002110">
    <property type="entry name" value="Ankyrin_rpt"/>
</dbReference>
<feature type="compositionally biased region" description="Polar residues" evidence="4">
    <location>
        <begin position="240"/>
        <end position="282"/>
    </location>
</feature>
<keyword evidence="1" id="KW-0677">Repeat</keyword>
<evidence type="ECO:0000256" key="2">
    <source>
        <dbReference type="ARBA" id="ARBA00023043"/>
    </source>
</evidence>
<dbReference type="PANTHER" id="PTHR24180:SF45">
    <property type="entry name" value="POLY [ADP-RIBOSE] POLYMERASE TANKYRASE"/>
    <property type="match status" value="1"/>
</dbReference>
<sequence>MSSKPNAKYDWNKYMPRMMELYDGGWSIPKIYSAIQDPENGFTPSQRMVYDKFKSEGYSTNSTRSSLLHPVRHSTGEATTVAGNLCSRTFQVSTIPSTAISQSTRGTQNDYRSNEYDYNVQQRQNSKVGGGPNLFPMNGSSIGQPMNDFGHLTNSWDSHQPQNIRDSGPVATNYFDVPWSDMPLDSEYNSQHIVADPWVAQIPYATSNVPSANLMMSLPDADTSRWSMETDVDIGGEFLPSSSRQGESRSHVPTMNPKRQYNSLDTTSLPDRSSKRNLSPAESVTARPVSWATSKRGFNRSVSPDNRLSTGSPRDSGYASGRSSLLVPIAEDTPPHPDSLAEFNGLYRVPCHALHEPQSLQTSTESHFNDKFKNTPTCDHCLYSGIHNLSWSAQKLSLNEFLAELRREGLYDFTAVDAAGNSALHYAAAGGASYEHFLALIGTGVNPYLVNTDGQLFLNCIWAGSGSACDTSVTLFTFELVNLLNLLEPKGAVAALRWRDNEGRTVLDSIAAQISSHEVTTQTFQLVKNAGYPLEMSQQFNVVQPLNRRPELQNPPPQLNEGTSTMDTEAGFAMNQSRQQRAYEIYGRATDEPSYVDPETGDNILHALARLRLSEKGSLLSKIRKFISKDVELNVHNRRKDTPLTAFVKERPWSGVESDESGATMSKYLDALLWKDARRRVPNKINVNLKNREGATALYLAAVRARPDSVRSLIEAGANVNSRIDIGGQHISILQATRNAKAEMATDKLKVHLFDNVISYLEHDGAVAEPTAMDERGLCENSVTIMPM</sequence>
<dbReference type="SMART" id="SM00248">
    <property type="entry name" value="ANK"/>
    <property type="match status" value="2"/>
</dbReference>
<dbReference type="InterPro" id="IPR051637">
    <property type="entry name" value="Ank_repeat_dom-contain_49"/>
</dbReference>
<organism evidence="5 6">
    <name type="scientific">Oculimacula yallundae</name>
    <dbReference type="NCBI Taxonomy" id="86028"/>
    <lineage>
        <taxon>Eukaryota</taxon>
        <taxon>Fungi</taxon>
        <taxon>Dikarya</taxon>
        <taxon>Ascomycota</taxon>
        <taxon>Pezizomycotina</taxon>
        <taxon>Leotiomycetes</taxon>
        <taxon>Helotiales</taxon>
        <taxon>Ploettnerulaceae</taxon>
        <taxon>Oculimacula</taxon>
    </lineage>
</organism>
<accession>A0ABR4CUD2</accession>
<evidence type="ECO:0000256" key="4">
    <source>
        <dbReference type="SAM" id="MobiDB-lite"/>
    </source>
</evidence>
<proteinExistence type="predicted"/>
<evidence type="ECO:0008006" key="7">
    <source>
        <dbReference type="Google" id="ProtNLM"/>
    </source>
</evidence>
<dbReference type="SUPFAM" id="SSF48403">
    <property type="entry name" value="Ankyrin repeat"/>
    <property type="match status" value="1"/>
</dbReference>
<evidence type="ECO:0000313" key="5">
    <source>
        <dbReference type="EMBL" id="KAL2073550.1"/>
    </source>
</evidence>
<evidence type="ECO:0000313" key="6">
    <source>
        <dbReference type="Proteomes" id="UP001595075"/>
    </source>
</evidence>
<dbReference type="PROSITE" id="PS50088">
    <property type="entry name" value="ANK_REPEAT"/>
    <property type="match status" value="1"/>
</dbReference>
<dbReference type="Proteomes" id="UP001595075">
    <property type="component" value="Unassembled WGS sequence"/>
</dbReference>
<feature type="repeat" description="ANK" evidence="3">
    <location>
        <begin position="693"/>
        <end position="725"/>
    </location>
</feature>
<feature type="region of interest" description="Disordered" evidence="4">
    <location>
        <begin position="234"/>
        <end position="320"/>
    </location>
</feature>
<dbReference type="Pfam" id="PF00023">
    <property type="entry name" value="Ank"/>
    <property type="match status" value="1"/>
</dbReference>
<comment type="caution">
    <text evidence="5">The sequence shown here is derived from an EMBL/GenBank/DDBJ whole genome shotgun (WGS) entry which is preliminary data.</text>
</comment>
<evidence type="ECO:0000256" key="1">
    <source>
        <dbReference type="ARBA" id="ARBA00022737"/>
    </source>
</evidence>
<gene>
    <name evidence="5" type="ORF">VTL71DRAFT_10876</name>
</gene>
<protein>
    <recommendedName>
        <fullName evidence="7">Ankyrin</fullName>
    </recommendedName>
</protein>
<dbReference type="InterPro" id="IPR036770">
    <property type="entry name" value="Ankyrin_rpt-contain_sf"/>
</dbReference>
<dbReference type="EMBL" id="JAZHXI010000003">
    <property type="protein sequence ID" value="KAL2073550.1"/>
    <property type="molecule type" value="Genomic_DNA"/>
</dbReference>
<name>A0ABR4CUD2_9HELO</name>
<reference evidence="5 6" key="1">
    <citation type="journal article" date="2024" name="Commun. Biol.">
        <title>Comparative genomic analysis of thermophilic fungi reveals convergent evolutionary adaptations and gene losses.</title>
        <authorList>
            <person name="Steindorff A.S."/>
            <person name="Aguilar-Pontes M.V."/>
            <person name="Robinson A.J."/>
            <person name="Andreopoulos B."/>
            <person name="LaButti K."/>
            <person name="Kuo A."/>
            <person name="Mondo S."/>
            <person name="Riley R."/>
            <person name="Otillar R."/>
            <person name="Haridas S."/>
            <person name="Lipzen A."/>
            <person name="Grimwood J."/>
            <person name="Schmutz J."/>
            <person name="Clum A."/>
            <person name="Reid I.D."/>
            <person name="Moisan M.C."/>
            <person name="Butler G."/>
            <person name="Nguyen T.T.M."/>
            <person name="Dewar K."/>
            <person name="Conant G."/>
            <person name="Drula E."/>
            <person name="Henrissat B."/>
            <person name="Hansel C."/>
            <person name="Singer S."/>
            <person name="Hutchinson M.I."/>
            <person name="de Vries R.P."/>
            <person name="Natvig D.O."/>
            <person name="Powell A.J."/>
            <person name="Tsang A."/>
            <person name="Grigoriev I.V."/>
        </authorList>
    </citation>
    <scope>NUCLEOTIDE SEQUENCE [LARGE SCALE GENOMIC DNA]</scope>
    <source>
        <strain evidence="5 6">CBS 494.80</strain>
    </source>
</reference>
<dbReference type="Gene3D" id="1.25.40.20">
    <property type="entry name" value="Ankyrin repeat-containing domain"/>
    <property type="match status" value="2"/>
</dbReference>
<keyword evidence="2 3" id="KW-0040">ANK repeat</keyword>